<dbReference type="OrthoDB" id="2448399at2759"/>
<evidence type="ECO:0000256" key="1">
    <source>
        <dbReference type="SAM" id="MobiDB-lite"/>
    </source>
</evidence>
<proteinExistence type="predicted"/>
<dbReference type="Proteomes" id="UP000749646">
    <property type="component" value="Unassembled WGS sequence"/>
</dbReference>
<reference evidence="2" key="1">
    <citation type="journal article" date="2020" name="Fungal Divers.">
        <title>Resolving the Mortierellaceae phylogeny through synthesis of multi-gene phylogenetics and phylogenomics.</title>
        <authorList>
            <person name="Vandepol N."/>
            <person name="Liber J."/>
            <person name="Desiro A."/>
            <person name="Na H."/>
            <person name="Kennedy M."/>
            <person name="Barry K."/>
            <person name="Grigoriev I.V."/>
            <person name="Miller A.N."/>
            <person name="O'Donnell K."/>
            <person name="Stajich J.E."/>
            <person name="Bonito G."/>
        </authorList>
    </citation>
    <scope>NUCLEOTIDE SEQUENCE</scope>
    <source>
        <strain evidence="2">MES-2147</strain>
    </source>
</reference>
<gene>
    <name evidence="2" type="ORF">BGZ65_008368</name>
</gene>
<name>A0A9P6JH70_9FUNG</name>
<dbReference type="EMBL" id="JAAAHW010004361">
    <property type="protein sequence ID" value="KAF9975187.1"/>
    <property type="molecule type" value="Genomic_DNA"/>
</dbReference>
<comment type="caution">
    <text evidence="2">The sequence shown here is derived from an EMBL/GenBank/DDBJ whole genome shotgun (WGS) entry which is preliminary data.</text>
</comment>
<protein>
    <submittedName>
        <fullName evidence="2">Uncharacterized protein</fullName>
    </submittedName>
</protein>
<feature type="compositionally biased region" description="Basic and acidic residues" evidence="1">
    <location>
        <begin position="193"/>
        <end position="210"/>
    </location>
</feature>
<evidence type="ECO:0000313" key="3">
    <source>
        <dbReference type="Proteomes" id="UP000749646"/>
    </source>
</evidence>
<feature type="region of interest" description="Disordered" evidence="1">
    <location>
        <begin position="162"/>
        <end position="210"/>
    </location>
</feature>
<dbReference type="AlphaFoldDB" id="A0A9P6JH70"/>
<evidence type="ECO:0000313" key="2">
    <source>
        <dbReference type="EMBL" id="KAF9975187.1"/>
    </source>
</evidence>
<organism evidence="2 3">
    <name type="scientific">Modicella reniformis</name>
    <dbReference type="NCBI Taxonomy" id="1440133"/>
    <lineage>
        <taxon>Eukaryota</taxon>
        <taxon>Fungi</taxon>
        <taxon>Fungi incertae sedis</taxon>
        <taxon>Mucoromycota</taxon>
        <taxon>Mortierellomycotina</taxon>
        <taxon>Mortierellomycetes</taxon>
        <taxon>Mortierellales</taxon>
        <taxon>Mortierellaceae</taxon>
        <taxon>Modicella</taxon>
    </lineage>
</organism>
<accession>A0A9P6JH70</accession>
<keyword evidence="3" id="KW-1185">Reference proteome</keyword>
<feature type="non-terminal residue" evidence="2">
    <location>
        <position position="210"/>
    </location>
</feature>
<sequence length="210" mass="24350">MNPFLSSSFDDLKSPSHSFNQHNYESFVYNHTLDTDNSSTIKHPNPFVYDHPPTNSVCPRTDAYIEDPRSDSETNTYSDSITRTTGLQHWQKYEVHYRQKSGARRLSLNLLKTPFGWHRRRRATCASSDLEKMLLFEQSNGYDEGTPRSGAKYDLNGYSQQFQDIGGGELNENIIPTRYRPEEQEQEEGGLNDSREEDQHWQENSAKDDM</sequence>